<feature type="signal peptide" evidence="1">
    <location>
        <begin position="1"/>
        <end position="32"/>
    </location>
</feature>
<keyword evidence="3" id="KW-1185">Reference proteome</keyword>
<feature type="chain" id="PRO_5034472458" description="Secreted protein" evidence="1">
    <location>
        <begin position="33"/>
        <end position="136"/>
    </location>
</feature>
<keyword evidence="1" id="KW-0732">Signal</keyword>
<name>A0A8H3ZU66_9PEZI</name>
<evidence type="ECO:0008006" key="4">
    <source>
        <dbReference type="Google" id="ProtNLM"/>
    </source>
</evidence>
<accession>A0A8H3ZU66</accession>
<dbReference type="EMBL" id="WOWK01000022">
    <property type="protein sequence ID" value="KAF0327562.1"/>
    <property type="molecule type" value="Genomic_DNA"/>
</dbReference>
<proteinExistence type="predicted"/>
<evidence type="ECO:0000313" key="3">
    <source>
        <dbReference type="Proteomes" id="UP000434172"/>
    </source>
</evidence>
<organism evidence="2 3">
    <name type="scientific">Colletotrichum asianum</name>
    <dbReference type="NCBI Taxonomy" id="702518"/>
    <lineage>
        <taxon>Eukaryota</taxon>
        <taxon>Fungi</taxon>
        <taxon>Dikarya</taxon>
        <taxon>Ascomycota</taxon>
        <taxon>Pezizomycotina</taxon>
        <taxon>Sordariomycetes</taxon>
        <taxon>Hypocreomycetidae</taxon>
        <taxon>Glomerellales</taxon>
        <taxon>Glomerellaceae</taxon>
        <taxon>Colletotrichum</taxon>
        <taxon>Colletotrichum gloeosporioides species complex</taxon>
    </lineage>
</organism>
<evidence type="ECO:0000313" key="2">
    <source>
        <dbReference type="EMBL" id="KAF0327562.1"/>
    </source>
</evidence>
<dbReference type="AlphaFoldDB" id="A0A8H3ZU66"/>
<reference evidence="2 3" key="1">
    <citation type="submission" date="2019-12" db="EMBL/GenBank/DDBJ databases">
        <title>A genome sequence resource for the geographically widespread anthracnose pathogen Colletotrichum asianum.</title>
        <authorList>
            <person name="Meng Y."/>
        </authorList>
    </citation>
    <scope>NUCLEOTIDE SEQUENCE [LARGE SCALE GENOMIC DNA]</scope>
    <source>
        <strain evidence="2 3">ICMP 18580</strain>
    </source>
</reference>
<sequence length="136" mass="15380">MTCMASFILILIFTPFHTYLQQLSCCIHPSHCTIIQFTSFYDTTLEYIYGFQSTCIYKHIKAISPITSLISISDRRSSCLIPRSLSPPNHKLDTSSFNQTSLQTAKMPRSPLIISLNSHSSYPPLPQCRERVTCVG</sequence>
<evidence type="ECO:0000256" key="1">
    <source>
        <dbReference type="SAM" id="SignalP"/>
    </source>
</evidence>
<dbReference type="Proteomes" id="UP000434172">
    <property type="component" value="Unassembled WGS sequence"/>
</dbReference>
<protein>
    <recommendedName>
        <fullName evidence="4">Secreted protein</fullName>
    </recommendedName>
</protein>
<comment type="caution">
    <text evidence="2">The sequence shown here is derived from an EMBL/GenBank/DDBJ whole genome shotgun (WGS) entry which is preliminary data.</text>
</comment>
<gene>
    <name evidence="2" type="ORF">GQ607_005106</name>
</gene>